<organism evidence="2 3">
    <name type="scientific">Dunaliella salina</name>
    <name type="common">Green alga</name>
    <name type="synonym">Protococcus salinus</name>
    <dbReference type="NCBI Taxonomy" id="3046"/>
    <lineage>
        <taxon>Eukaryota</taxon>
        <taxon>Viridiplantae</taxon>
        <taxon>Chlorophyta</taxon>
        <taxon>core chlorophytes</taxon>
        <taxon>Chlorophyceae</taxon>
        <taxon>CS clade</taxon>
        <taxon>Chlamydomonadales</taxon>
        <taxon>Dunaliellaceae</taxon>
        <taxon>Dunaliella</taxon>
    </lineage>
</organism>
<reference evidence="2" key="1">
    <citation type="submission" date="2017-08" db="EMBL/GenBank/DDBJ databases">
        <authorList>
            <person name="Polle J.E."/>
            <person name="Barry K."/>
            <person name="Cushman J."/>
            <person name="Schmutz J."/>
            <person name="Tran D."/>
            <person name="Hathwaick L.T."/>
            <person name="Yim W.C."/>
            <person name="Jenkins J."/>
            <person name="Mckie-Krisberg Z.M."/>
            <person name="Prochnik S."/>
            <person name="Lindquist E."/>
            <person name="Dockter R.B."/>
            <person name="Adam C."/>
            <person name="Molina H."/>
            <person name="Bunkerborg J."/>
            <person name="Jin E."/>
            <person name="Buchheim M."/>
            <person name="Magnuson J."/>
        </authorList>
    </citation>
    <scope>NUCLEOTIDE SEQUENCE</scope>
    <source>
        <strain evidence="2">CCAP 19/18</strain>
    </source>
</reference>
<name>A0ABQ7GMM9_DUNSA</name>
<feature type="compositionally biased region" description="Basic and acidic residues" evidence="1">
    <location>
        <begin position="113"/>
        <end position="125"/>
    </location>
</feature>
<feature type="region of interest" description="Disordered" evidence="1">
    <location>
        <begin position="103"/>
        <end position="126"/>
    </location>
</feature>
<sequence>MAIDPQDLVVPTEHMHGALQALLPGRSARELQALQDAYSSCVASLSQEQQQQQQQQQSTSTVQEGSSSPDSVPPGTCSLAHLEGLLQPLVLGCSIKAVAAQASTTAAGNTDRQGSRDEEGKERRAQAFARRAVDSTLSDGFISMLLEELVDELEEASSNLAAAVSAAAAAAADASAAEASSGGRKVSSTGSRGPSRGSSPTTPPLPPVLEPSAVLDRAVSAKASAPFPTEPAPRLTSSASALLGQKVPAAMLVQAMVGAGLPPSDAARVVAGALGCGSRGGASVGETLVAAWRQGMLDGVPVWSNLAAAAARAATLLQRPGMHDVQGMLVWVERLCRSMLSPDSGRHEDVERGDGGEMAGGEGGKGGGEAV</sequence>
<accession>A0ABQ7GMM9</accession>
<feature type="region of interest" description="Disordered" evidence="1">
    <location>
        <begin position="342"/>
        <end position="371"/>
    </location>
</feature>
<protein>
    <submittedName>
        <fullName evidence="2">Uncharacterized protein</fullName>
    </submittedName>
</protein>
<feature type="compositionally biased region" description="Low complexity" evidence="1">
    <location>
        <begin position="176"/>
        <end position="200"/>
    </location>
</feature>
<feature type="region of interest" description="Disordered" evidence="1">
    <location>
        <begin position="49"/>
        <end position="75"/>
    </location>
</feature>
<evidence type="ECO:0000313" key="3">
    <source>
        <dbReference type="Proteomes" id="UP000815325"/>
    </source>
</evidence>
<comment type="caution">
    <text evidence="2">The sequence shown here is derived from an EMBL/GenBank/DDBJ whole genome shotgun (WGS) entry which is preliminary data.</text>
</comment>
<evidence type="ECO:0000256" key="1">
    <source>
        <dbReference type="SAM" id="MobiDB-lite"/>
    </source>
</evidence>
<gene>
    <name evidence="2" type="ORF">DUNSADRAFT_6856</name>
</gene>
<feature type="compositionally biased region" description="Gly residues" evidence="1">
    <location>
        <begin position="356"/>
        <end position="371"/>
    </location>
</feature>
<evidence type="ECO:0000313" key="2">
    <source>
        <dbReference type="EMBL" id="KAF5835822.1"/>
    </source>
</evidence>
<feature type="compositionally biased region" description="Low complexity" evidence="1">
    <location>
        <begin position="49"/>
        <end position="68"/>
    </location>
</feature>
<keyword evidence="3" id="KW-1185">Reference proteome</keyword>
<proteinExistence type="predicted"/>
<feature type="compositionally biased region" description="Basic and acidic residues" evidence="1">
    <location>
        <begin position="344"/>
        <end position="355"/>
    </location>
</feature>
<dbReference type="Proteomes" id="UP000815325">
    <property type="component" value="Unassembled WGS sequence"/>
</dbReference>
<dbReference type="EMBL" id="MU069687">
    <property type="protein sequence ID" value="KAF5835822.1"/>
    <property type="molecule type" value="Genomic_DNA"/>
</dbReference>
<feature type="region of interest" description="Disordered" evidence="1">
    <location>
        <begin position="176"/>
        <end position="210"/>
    </location>
</feature>